<dbReference type="InterPro" id="IPR010998">
    <property type="entry name" value="Integrase_recombinase_N"/>
</dbReference>
<feature type="domain" description="Tyr recombinase" evidence="9">
    <location>
        <begin position="134"/>
        <end position="187"/>
    </location>
</feature>
<keyword evidence="4" id="KW-0159">Chromosome partition</keyword>
<keyword evidence="7" id="KW-0233">DNA recombination</keyword>
<reference evidence="11" key="1">
    <citation type="journal article" date="2014" name="Front. Microbiol.">
        <title>High frequency of phylogenetically diverse reductive dehalogenase-homologous genes in deep subseafloor sedimentary metagenomes.</title>
        <authorList>
            <person name="Kawai M."/>
            <person name="Futagami T."/>
            <person name="Toyoda A."/>
            <person name="Takaki Y."/>
            <person name="Nishi S."/>
            <person name="Hori S."/>
            <person name="Arai W."/>
            <person name="Tsubouchi T."/>
            <person name="Morono Y."/>
            <person name="Uchiyama I."/>
            <person name="Ito T."/>
            <person name="Fujiyama A."/>
            <person name="Inagaki F."/>
            <person name="Takami H."/>
        </authorList>
    </citation>
    <scope>NUCLEOTIDE SEQUENCE</scope>
    <source>
        <strain evidence="11">Expedition CK06-06</strain>
    </source>
</reference>
<dbReference type="GO" id="GO:0051301">
    <property type="term" value="P:cell division"/>
    <property type="evidence" value="ECO:0007669"/>
    <property type="project" value="UniProtKB-KW"/>
</dbReference>
<comment type="subcellular location">
    <subcellularLocation>
        <location evidence="1">Cytoplasm</location>
    </subcellularLocation>
</comment>
<accession>X1A5R1</accession>
<dbReference type="Pfam" id="PF02899">
    <property type="entry name" value="Phage_int_SAM_1"/>
    <property type="match status" value="2"/>
</dbReference>
<proteinExistence type="predicted"/>
<evidence type="ECO:0000256" key="1">
    <source>
        <dbReference type="ARBA" id="ARBA00004496"/>
    </source>
</evidence>
<evidence type="ECO:0000313" key="11">
    <source>
        <dbReference type="EMBL" id="GAG77465.1"/>
    </source>
</evidence>
<evidence type="ECO:0000256" key="7">
    <source>
        <dbReference type="ARBA" id="ARBA00023172"/>
    </source>
</evidence>
<keyword evidence="8" id="KW-0131">Cell cycle</keyword>
<evidence type="ECO:0000256" key="8">
    <source>
        <dbReference type="ARBA" id="ARBA00023306"/>
    </source>
</evidence>
<evidence type="ECO:0000256" key="4">
    <source>
        <dbReference type="ARBA" id="ARBA00022829"/>
    </source>
</evidence>
<dbReference type="AlphaFoldDB" id="X1A5R1"/>
<feature type="domain" description="Core-binding (CB)" evidence="10">
    <location>
        <begin position="1"/>
        <end position="113"/>
    </location>
</feature>
<dbReference type="InterPro" id="IPR050090">
    <property type="entry name" value="Tyrosine_recombinase_XerCD"/>
</dbReference>
<dbReference type="PANTHER" id="PTHR30349:SF77">
    <property type="entry name" value="TYROSINE RECOMBINASE XERC"/>
    <property type="match status" value="1"/>
</dbReference>
<name>X1A5R1_9ZZZZ</name>
<dbReference type="PANTHER" id="PTHR30349">
    <property type="entry name" value="PHAGE INTEGRASE-RELATED"/>
    <property type="match status" value="1"/>
</dbReference>
<evidence type="ECO:0000256" key="5">
    <source>
        <dbReference type="ARBA" id="ARBA00022908"/>
    </source>
</evidence>
<dbReference type="Gene3D" id="1.10.443.10">
    <property type="entry name" value="Intergrase catalytic core"/>
    <property type="match status" value="1"/>
</dbReference>
<dbReference type="EMBL" id="BART01013473">
    <property type="protein sequence ID" value="GAG77465.1"/>
    <property type="molecule type" value="Genomic_DNA"/>
</dbReference>
<dbReference type="InterPro" id="IPR011010">
    <property type="entry name" value="DNA_brk_join_enz"/>
</dbReference>
<dbReference type="PROSITE" id="PS51900">
    <property type="entry name" value="CB"/>
    <property type="match status" value="1"/>
</dbReference>
<evidence type="ECO:0000259" key="9">
    <source>
        <dbReference type="PROSITE" id="PS51898"/>
    </source>
</evidence>
<dbReference type="GO" id="GO:0006310">
    <property type="term" value="P:DNA recombination"/>
    <property type="evidence" value="ECO:0007669"/>
    <property type="project" value="UniProtKB-KW"/>
</dbReference>
<evidence type="ECO:0000256" key="6">
    <source>
        <dbReference type="ARBA" id="ARBA00023125"/>
    </source>
</evidence>
<keyword evidence="5" id="KW-0229">DNA integration</keyword>
<dbReference type="SUPFAM" id="SSF56349">
    <property type="entry name" value="DNA breaking-rejoining enzymes"/>
    <property type="match status" value="1"/>
</dbReference>
<dbReference type="Pfam" id="PF00589">
    <property type="entry name" value="Phage_integrase"/>
    <property type="match status" value="1"/>
</dbReference>
<dbReference type="Gene3D" id="1.10.150.130">
    <property type="match status" value="1"/>
</dbReference>
<dbReference type="InterPro" id="IPR013762">
    <property type="entry name" value="Integrase-like_cat_sf"/>
</dbReference>
<dbReference type="GO" id="GO:0003677">
    <property type="term" value="F:DNA binding"/>
    <property type="evidence" value="ECO:0007669"/>
    <property type="project" value="UniProtKB-KW"/>
</dbReference>
<evidence type="ECO:0008006" key="12">
    <source>
        <dbReference type="Google" id="ProtNLM"/>
    </source>
</evidence>
<dbReference type="InterPro" id="IPR002104">
    <property type="entry name" value="Integrase_catalytic"/>
</dbReference>
<keyword evidence="3" id="KW-0132">Cell division</keyword>
<keyword evidence="6" id="KW-0238">DNA-binding</keyword>
<gene>
    <name evidence="11" type="ORF">S01H4_27528</name>
</gene>
<dbReference type="InterPro" id="IPR044068">
    <property type="entry name" value="CB"/>
</dbReference>
<comment type="caution">
    <text evidence="11">The sequence shown here is derived from an EMBL/GenBank/DDBJ whole genome shotgun (WGS) entry which is preliminary data.</text>
</comment>
<sequence>MQEHIKKFLDYLSSERNFSDHTIRSYSTDLTQYCQYLAATEAQRNGLPPFGDVSVEDLRPVDSIDLMRLGARLVNITPMEIRAYLAFLHRCQYTKTTAARKLATLRSFYKFLVRMGKIEFSPLSVIRTPRLDKKLPKFLDVRQINTLFDAPDTATLLGARDKAILETIYSAGLRISELVGLDIQDMD</sequence>
<feature type="non-terminal residue" evidence="11">
    <location>
        <position position="187"/>
    </location>
</feature>
<keyword evidence="2" id="KW-0963">Cytoplasm</keyword>
<dbReference type="GO" id="GO:0015074">
    <property type="term" value="P:DNA integration"/>
    <property type="evidence" value="ECO:0007669"/>
    <property type="project" value="UniProtKB-KW"/>
</dbReference>
<dbReference type="GO" id="GO:0007059">
    <property type="term" value="P:chromosome segregation"/>
    <property type="evidence" value="ECO:0007669"/>
    <property type="project" value="UniProtKB-KW"/>
</dbReference>
<organism evidence="11">
    <name type="scientific">marine sediment metagenome</name>
    <dbReference type="NCBI Taxonomy" id="412755"/>
    <lineage>
        <taxon>unclassified sequences</taxon>
        <taxon>metagenomes</taxon>
        <taxon>ecological metagenomes</taxon>
    </lineage>
</organism>
<dbReference type="GO" id="GO:0005737">
    <property type="term" value="C:cytoplasm"/>
    <property type="evidence" value="ECO:0007669"/>
    <property type="project" value="UniProtKB-SubCell"/>
</dbReference>
<dbReference type="InterPro" id="IPR004107">
    <property type="entry name" value="Integrase_SAM-like_N"/>
</dbReference>
<evidence type="ECO:0000256" key="3">
    <source>
        <dbReference type="ARBA" id="ARBA00022618"/>
    </source>
</evidence>
<protein>
    <recommendedName>
        <fullName evidence="12">Core-binding (CB) domain-containing protein</fullName>
    </recommendedName>
</protein>
<dbReference type="PROSITE" id="PS51898">
    <property type="entry name" value="TYR_RECOMBINASE"/>
    <property type="match status" value="1"/>
</dbReference>
<evidence type="ECO:0000259" key="10">
    <source>
        <dbReference type="PROSITE" id="PS51900"/>
    </source>
</evidence>
<dbReference type="SUPFAM" id="SSF47823">
    <property type="entry name" value="lambda integrase-like, N-terminal domain"/>
    <property type="match status" value="1"/>
</dbReference>
<evidence type="ECO:0000256" key="2">
    <source>
        <dbReference type="ARBA" id="ARBA00022490"/>
    </source>
</evidence>